<dbReference type="Proteomes" id="UP000005239">
    <property type="component" value="Unassembled WGS sequence"/>
</dbReference>
<dbReference type="CDD" id="cd04301">
    <property type="entry name" value="NAT_SF"/>
    <property type="match status" value="1"/>
</dbReference>
<dbReference type="OrthoDB" id="5861135at2759"/>
<reference evidence="2" key="1">
    <citation type="journal article" date="2008" name="Nat. Genet.">
        <title>The Pristionchus pacificus genome provides a unique perspective on nematode lifestyle and parasitism.</title>
        <authorList>
            <person name="Dieterich C."/>
            <person name="Clifton S.W."/>
            <person name="Schuster L.N."/>
            <person name="Chinwalla A."/>
            <person name="Delehaunty K."/>
            <person name="Dinkelacker I."/>
            <person name="Fulton L."/>
            <person name="Fulton R."/>
            <person name="Godfrey J."/>
            <person name="Minx P."/>
            <person name="Mitreva M."/>
            <person name="Roeseler W."/>
            <person name="Tian H."/>
            <person name="Witte H."/>
            <person name="Yang S.P."/>
            <person name="Wilson R.K."/>
            <person name="Sommer R.J."/>
        </authorList>
    </citation>
    <scope>NUCLEOTIDE SEQUENCE [LARGE SCALE GENOMIC DNA]</scope>
    <source>
        <strain evidence="2">PS312</strain>
    </source>
</reference>
<accession>A0A2A6CBV2</accession>
<reference evidence="1" key="2">
    <citation type="submission" date="2022-06" db="UniProtKB">
        <authorList>
            <consortium name="EnsemblMetazoa"/>
        </authorList>
    </citation>
    <scope>IDENTIFICATION</scope>
    <source>
        <strain evidence="1">PS312</strain>
    </source>
</reference>
<dbReference type="InterPro" id="IPR016181">
    <property type="entry name" value="Acyl_CoA_acyltransferase"/>
</dbReference>
<sequence>MVPGLITSLLLPAFKSPSSPISAMTVPQEYAEVVAKLPDLQQVLQQQRPWMAGQPFQMKDGSITDAPKGKGNPWKGAYSNHGFWFKLEEGDQKMFDKLVARSYEEDKFLMRYELLEELKAVHGSDVDFIVAANQRGDLIGGVLRGGNTVAVHYVREDYRHSGIGFILIKELVTRARGYGIPDCPEQSSANKELTTTLVSPLYRSIERYDSFQAVKGSTLVHVTVFSPSGLDKIAQSSYRTLTDIDWTAVEKLLVQSNLSIETVKNWAKDGQITVVGDEKGDVKSFVRVVEAAGGYVKRIVVGPLVADSVAAAEAVLHAALLPMLNLTTDYVWNPDVHSLQRRTLHFRVPKDNNDVMGILRKLAGEGSIEVGRVEYQTFSTDKSIKFDAEKTFATEINY</sequence>
<dbReference type="AlphaFoldDB" id="A0A2A6CBV2"/>
<dbReference type="SUPFAM" id="SSF55729">
    <property type="entry name" value="Acyl-CoA N-acyltransferases (Nat)"/>
    <property type="match status" value="1"/>
</dbReference>
<organism evidence="1 2">
    <name type="scientific">Pristionchus pacificus</name>
    <name type="common">Parasitic nematode worm</name>
    <dbReference type="NCBI Taxonomy" id="54126"/>
    <lineage>
        <taxon>Eukaryota</taxon>
        <taxon>Metazoa</taxon>
        <taxon>Ecdysozoa</taxon>
        <taxon>Nematoda</taxon>
        <taxon>Chromadorea</taxon>
        <taxon>Rhabditida</taxon>
        <taxon>Rhabditina</taxon>
        <taxon>Diplogasteromorpha</taxon>
        <taxon>Diplogasteroidea</taxon>
        <taxon>Neodiplogasteridae</taxon>
        <taxon>Pristionchus</taxon>
    </lineage>
</organism>
<gene>
    <name evidence="1" type="primary">WBGene00106760</name>
</gene>
<evidence type="ECO:0000313" key="1">
    <source>
        <dbReference type="EnsemblMetazoa" id="PPA17206.1"/>
    </source>
</evidence>
<proteinExistence type="predicted"/>
<name>A0A2A6CBV2_PRIPA</name>
<keyword evidence="2" id="KW-1185">Reference proteome</keyword>
<accession>A0A8R1YEA2</accession>
<protein>
    <submittedName>
        <fullName evidence="1">Uncharacterized protein</fullName>
    </submittedName>
</protein>
<dbReference type="EnsemblMetazoa" id="PPA17206.1">
    <property type="protein sequence ID" value="PPA17206.1"/>
    <property type="gene ID" value="WBGene00106760"/>
</dbReference>
<evidence type="ECO:0000313" key="2">
    <source>
        <dbReference type="Proteomes" id="UP000005239"/>
    </source>
</evidence>